<evidence type="ECO:0000256" key="6">
    <source>
        <dbReference type="ARBA" id="ARBA00022840"/>
    </source>
</evidence>
<dbReference type="Gene3D" id="3.30.56.10">
    <property type="match status" value="2"/>
</dbReference>
<dbReference type="Proteomes" id="UP000179230">
    <property type="component" value="Unassembled WGS sequence"/>
</dbReference>
<proteinExistence type="predicted"/>
<evidence type="ECO:0000256" key="5">
    <source>
        <dbReference type="ARBA" id="ARBA00022741"/>
    </source>
</evidence>
<protein>
    <recommendedName>
        <fullName evidence="2">phenylalanine--tRNA ligase</fullName>
        <ecNumber evidence="2">6.1.1.20</ecNumber>
    </recommendedName>
</protein>
<dbReference type="Pfam" id="PF03483">
    <property type="entry name" value="B3_4"/>
    <property type="match status" value="1"/>
</dbReference>
<evidence type="ECO:0000313" key="12">
    <source>
        <dbReference type="EMBL" id="OGG88122.1"/>
    </source>
</evidence>
<dbReference type="GO" id="GO:0004826">
    <property type="term" value="F:phenylalanine-tRNA ligase activity"/>
    <property type="evidence" value="ECO:0007669"/>
    <property type="project" value="UniProtKB-EC"/>
</dbReference>
<evidence type="ECO:0000259" key="11">
    <source>
        <dbReference type="PROSITE" id="PS51483"/>
    </source>
</evidence>
<dbReference type="SUPFAM" id="SSF56037">
    <property type="entry name" value="PheT/TilS domain"/>
    <property type="match status" value="1"/>
</dbReference>
<dbReference type="SUPFAM" id="SSF46955">
    <property type="entry name" value="Putative DNA-binding domain"/>
    <property type="match status" value="2"/>
</dbReference>
<dbReference type="GO" id="GO:0005524">
    <property type="term" value="F:ATP binding"/>
    <property type="evidence" value="ECO:0007669"/>
    <property type="project" value="UniProtKB-KW"/>
</dbReference>
<keyword evidence="4" id="KW-0479">Metal-binding</keyword>
<name>A0A1F6FQK3_9BACT</name>
<dbReference type="InterPro" id="IPR020825">
    <property type="entry name" value="Phe-tRNA_synthase-like_B3/B4"/>
</dbReference>
<keyword evidence="9" id="KW-0030">Aminoacyl-tRNA synthetase</keyword>
<dbReference type="SMART" id="SM00874">
    <property type="entry name" value="B5"/>
    <property type="match status" value="1"/>
</dbReference>
<evidence type="ECO:0000256" key="7">
    <source>
        <dbReference type="ARBA" id="ARBA00022842"/>
    </source>
</evidence>
<dbReference type="Gene3D" id="3.30.930.10">
    <property type="entry name" value="Bira Bifunctional Protein, Domain 2"/>
    <property type="match status" value="1"/>
</dbReference>
<dbReference type="Gene3D" id="3.30.70.380">
    <property type="entry name" value="Ferrodoxin-fold anticodon-binding domain"/>
    <property type="match status" value="1"/>
</dbReference>
<dbReference type="EMBL" id="MFMT01000028">
    <property type="protein sequence ID" value="OGG88122.1"/>
    <property type="molecule type" value="Genomic_DNA"/>
</dbReference>
<evidence type="ECO:0000256" key="8">
    <source>
        <dbReference type="ARBA" id="ARBA00022917"/>
    </source>
</evidence>
<dbReference type="SMART" id="SM00873">
    <property type="entry name" value="B3_4"/>
    <property type="match status" value="1"/>
</dbReference>
<keyword evidence="8" id="KW-0648">Protein biosynthesis</keyword>
<keyword evidence="7" id="KW-0460">Magnesium</keyword>
<dbReference type="InterPro" id="IPR036690">
    <property type="entry name" value="Fdx_antiC-bd_sf"/>
</dbReference>
<dbReference type="Pfam" id="PF17759">
    <property type="entry name" value="tRNA_synthFbeta"/>
    <property type="match status" value="1"/>
</dbReference>
<dbReference type="InterPro" id="IPR045060">
    <property type="entry name" value="Phe-tRNA-ligase_IIc_bsu"/>
</dbReference>
<keyword evidence="5" id="KW-0547">Nucleotide-binding</keyword>
<dbReference type="PANTHER" id="PTHR10947:SF0">
    <property type="entry name" value="PHENYLALANINE--TRNA LIGASE BETA SUBUNIT"/>
    <property type="match status" value="1"/>
</dbReference>
<dbReference type="Gene3D" id="3.50.40.10">
    <property type="entry name" value="Phenylalanyl-trna Synthetase, Chain B, domain 3"/>
    <property type="match status" value="1"/>
</dbReference>
<evidence type="ECO:0000256" key="9">
    <source>
        <dbReference type="ARBA" id="ARBA00023146"/>
    </source>
</evidence>
<dbReference type="Pfam" id="PF03484">
    <property type="entry name" value="B5"/>
    <property type="match status" value="1"/>
</dbReference>
<dbReference type="GO" id="GO:0003723">
    <property type="term" value="F:RNA binding"/>
    <property type="evidence" value="ECO:0007669"/>
    <property type="project" value="InterPro"/>
</dbReference>
<dbReference type="PANTHER" id="PTHR10947">
    <property type="entry name" value="PHENYLALANYL-TRNA SYNTHETASE BETA CHAIN AND LEUCINE-RICH REPEAT-CONTAINING PROTEIN 47"/>
    <property type="match status" value="1"/>
</dbReference>
<keyword evidence="6" id="KW-0067">ATP-binding</keyword>
<dbReference type="InterPro" id="IPR005121">
    <property type="entry name" value="Fdx_antiC-bd"/>
</dbReference>
<dbReference type="Pfam" id="PF03147">
    <property type="entry name" value="FDX-ACB"/>
    <property type="match status" value="1"/>
</dbReference>
<comment type="cofactor">
    <cofactor evidence="1">
        <name>Mg(2+)</name>
        <dbReference type="ChEBI" id="CHEBI:18420"/>
    </cofactor>
</comment>
<accession>A0A1F6FQK3</accession>
<evidence type="ECO:0000256" key="1">
    <source>
        <dbReference type="ARBA" id="ARBA00001946"/>
    </source>
</evidence>
<dbReference type="SUPFAM" id="SSF54991">
    <property type="entry name" value="Anticodon-binding domain of PheRS"/>
    <property type="match status" value="1"/>
</dbReference>
<evidence type="ECO:0000256" key="2">
    <source>
        <dbReference type="ARBA" id="ARBA00012814"/>
    </source>
</evidence>
<dbReference type="PROSITE" id="PS51447">
    <property type="entry name" value="FDX_ACB"/>
    <property type="match status" value="1"/>
</dbReference>
<feature type="domain" description="B5" evidence="11">
    <location>
        <begin position="295"/>
        <end position="370"/>
    </location>
</feature>
<comment type="caution">
    <text evidence="12">The sequence shown here is derived from an EMBL/GenBank/DDBJ whole genome shotgun (WGS) entry which is preliminary data.</text>
</comment>
<dbReference type="GO" id="GO:0009328">
    <property type="term" value="C:phenylalanine-tRNA ligase complex"/>
    <property type="evidence" value="ECO:0007669"/>
    <property type="project" value="TreeGrafter"/>
</dbReference>
<dbReference type="InterPro" id="IPR009061">
    <property type="entry name" value="DNA-bd_dom_put_sf"/>
</dbReference>
<reference evidence="12 13" key="1">
    <citation type="journal article" date="2016" name="Nat. Commun.">
        <title>Thousands of microbial genomes shed light on interconnected biogeochemical processes in an aquifer system.</title>
        <authorList>
            <person name="Anantharaman K."/>
            <person name="Brown C.T."/>
            <person name="Hug L.A."/>
            <person name="Sharon I."/>
            <person name="Castelle C.J."/>
            <person name="Probst A.J."/>
            <person name="Thomas B.C."/>
            <person name="Singh A."/>
            <person name="Wilkins M.J."/>
            <person name="Karaoz U."/>
            <person name="Brodie E.L."/>
            <person name="Williams K.H."/>
            <person name="Hubbard S.S."/>
            <person name="Banfield J.F."/>
        </authorList>
    </citation>
    <scope>NUCLEOTIDE SEQUENCE [LARGE SCALE GENOMIC DNA]</scope>
</reference>
<dbReference type="PROSITE" id="PS51483">
    <property type="entry name" value="B5"/>
    <property type="match status" value="1"/>
</dbReference>
<dbReference type="InterPro" id="IPR005146">
    <property type="entry name" value="B3/B4_tRNA-bd"/>
</dbReference>
<dbReference type="SUPFAM" id="SSF55681">
    <property type="entry name" value="Class II aaRS and biotin synthetases"/>
    <property type="match status" value="1"/>
</dbReference>
<evidence type="ECO:0000256" key="3">
    <source>
        <dbReference type="ARBA" id="ARBA00022598"/>
    </source>
</evidence>
<sequence length="636" mass="69659">MLFSRNWLQTFFETPLPQAEVLEEKLTFYSSEIDEVTAVGDDMVFNIKILPDKSAWLLSHRGVAKELAVILDLPMMNDPLQEAPATFAETDTVTVNTTTPTCDYYSVARISGVTVGESPAWLKTALGAIGQRSINNIVDATNYVMFHLGQPLHAFDAGKLVAKDGVNNITVRSAKDGEEFKSLTGEEYVLTTNDAVITDGHTDTVLALAGVKGGVSSGVDESTTVILLEAAHFERVATRLTSKRHKLQTDASKRYENGIDKTLAQYGLVAGANLIAQVAGGEVVGMKSVGDEAITRRAPVSVSLERINSVFGLALTQAEVEIIIKCFGYEYTFKDEMLEVTPPFERNDLVIAEDVIEEIGRMYGLTHIVSITPTPMAVAECNSRHFYAEKIRHALMGIGFSEVYTSTFRANDIVKIENALASDKGYLRSTLVLNIKEAGERNISYRDLLGLTAVKIFEIGTVFGSQSEEFRICLLVQSGTSYKAKIDEPLVAEALTTLTEVLGVTPELLSNENGVVEFSLDALLSQLPAVTAYEAVLSSEAIRYQPFSVYPSVSRDIAMWVDESNTVGEVINVLRTASGPLCVRVTHLDTFTKDDRTSMAFRLVFQSNEKTLAGSEADEVMISVYSVILERGWEVR</sequence>
<evidence type="ECO:0000256" key="4">
    <source>
        <dbReference type="ARBA" id="ARBA00022723"/>
    </source>
</evidence>
<organism evidence="12 13">
    <name type="scientific">Candidatus Kaiserbacteria bacterium RIFOXYD1_FULL_42_15</name>
    <dbReference type="NCBI Taxonomy" id="1798532"/>
    <lineage>
        <taxon>Bacteria</taxon>
        <taxon>Candidatus Kaiseribacteriota</taxon>
    </lineage>
</organism>
<evidence type="ECO:0000313" key="13">
    <source>
        <dbReference type="Proteomes" id="UP000179230"/>
    </source>
</evidence>
<feature type="domain" description="FDX-ACB" evidence="10">
    <location>
        <begin position="548"/>
        <end position="636"/>
    </location>
</feature>
<gene>
    <name evidence="12" type="ORF">A2592_00065</name>
</gene>
<dbReference type="GO" id="GO:0006432">
    <property type="term" value="P:phenylalanyl-tRNA aminoacylation"/>
    <property type="evidence" value="ECO:0007669"/>
    <property type="project" value="InterPro"/>
</dbReference>
<dbReference type="EC" id="6.1.1.20" evidence="2"/>
<dbReference type="GO" id="GO:0000287">
    <property type="term" value="F:magnesium ion binding"/>
    <property type="evidence" value="ECO:0007669"/>
    <property type="project" value="InterPro"/>
</dbReference>
<dbReference type="SMART" id="SM00896">
    <property type="entry name" value="FDX-ACB"/>
    <property type="match status" value="1"/>
</dbReference>
<dbReference type="AlphaFoldDB" id="A0A1F6FQK3"/>
<dbReference type="InterPro" id="IPR045864">
    <property type="entry name" value="aa-tRNA-synth_II/BPL/LPL"/>
</dbReference>
<evidence type="ECO:0000259" key="10">
    <source>
        <dbReference type="PROSITE" id="PS51447"/>
    </source>
</evidence>
<dbReference type="InterPro" id="IPR041616">
    <property type="entry name" value="PheRS_beta_core"/>
</dbReference>
<dbReference type="InterPro" id="IPR005147">
    <property type="entry name" value="tRNA_synthase_B5-dom"/>
</dbReference>
<keyword evidence="3" id="KW-0436">Ligase</keyword>